<dbReference type="SUPFAM" id="SSF52833">
    <property type="entry name" value="Thioredoxin-like"/>
    <property type="match status" value="1"/>
</dbReference>
<keyword evidence="6" id="KW-1185">Reference proteome</keyword>
<evidence type="ECO:0000256" key="4">
    <source>
        <dbReference type="SAM" id="MobiDB-lite"/>
    </source>
</evidence>
<name>G0QX18_ICHMU</name>
<feature type="compositionally biased region" description="Basic and acidic residues" evidence="4">
    <location>
        <begin position="1"/>
        <end position="11"/>
    </location>
</feature>
<feature type="binding site" evidence="2">
    <location>
        <position position="104"/>
    </location>
    <ligand>
        <name>Cu cation</name>
        <dbReference type="ChEBI" id="CHEBI:23378"/>
    </ligand>
</feature>
<evidence type="ECO:0000313" key="5">
    <source>
        <dbReference type="EMBL" id="EGR30241.1"/>
    </source>
</evidence>
<dbReference type="InterPro" id="IPR036249">
    <property type="entry name" value="Thioredoxin-like_sf"/>
</dbReference>
<dbReference type="InParanoid" id="G0QX18"/>
<organism evidence="5 6">
    <name type="scientific">Ichthyophthirius multifiliis</name>
    <name type="common">White spot disease agent</name>
    <name type="synonym">Ich</name>
    <dbReference type="NCBI Taxonomy" id="5932"/>
    <lineage>
        <taxon>Eukaryota</taxon>
        <taxon>Sar</taxon>
        <taxon>Alveolata</taxon>
        <taxon>Ciliophora</taxon>
        <taxon>Intramacronucleata</taxon>
        <taxon>Oligohymenophorea</taxon>
        <taxon>Hymenostomatida</taxon>
        <taxon>Ophryoglenina</taxon>
        <taxon>Ichthyophthirius</taxon>
    </lineage>
</organism>
<dbReference type="GeneID" id="14906356"/>
<evidence type="ECO:0000313" key="6">
    <source>
        <dbReference type="Proteomes" id="UP000008983"/>
    </source>
</evidence>
<comment type="similarity">
    <text evidence="1">Belongs to the SCO1/2 family.</text>
</comment>
<dbReference type="GO" id="GO:0005739">
    <property type="term" value="C:mitochondrion"/>
    <property type="evidence" value="ECO:0007669"/>
    <property type="project" value="GOC"/>
</dbReference>
<evidence type="ECO:0000256" key="3">
    <source>
        <dbReference type="PIRSR" id="PIRSR603782-2"/>
    </source>
</evidence>
<dbReference type="OMA" id="TIITYLM"/>
<evidence type="ECO:0000256" key="1">
    <source>
        <dbReference type="ARBA" id="ARBA00010996"/>
    </source>
</evidence>
<feature type="binding site" evidence="2">
    <location>
        <position position="108"/>
    </location>
    <ligand>
        <name>Cu cation</name>
        <dbReference type="ChEBI" id="CHEBI:23378"/>
    </ligand>
</feature>
<keyword evidence="2" id="KW-0479">Metal-binding</keyword>
<feature type="binding site" evidence="2">
    <location>
        <position position="213"/>
    </location>
    <ligand>
        <name>Cu cation</name>
        <dbReference type="ChEBI" id="CHEBI:23378"/>
    </ligand>
</feature>
<feature type="region of interest" description="Disordered" evidence="4">
    <location>
        <begin position="1"/>
        <end position="20"/>
    </location>
</feature>
<dbReference type="Proteomes" id="UP000008983">
    <property type="component" value="Unassembled WGS sequence"/>
</dbReference>
<keyword evidence="3" id="KW-1015">Disulfide bond</keyword>
<dbReference type="FunFam" id="3.40.30.10:FF:000013">
    <property type="entry name" value="Blast:Protein SCO1 homolog, mitochondrial"/>
    <property type="match status" value="1"/>
</dbReference>
<reference evidence="5 6" key="1">
    <citation type="submission" date="2011-07" db="EMBL/GenBank/DDBJ databases">
        <authorList>
            <person name="Coyne R."/>
            <person name="Brami D."/>
            <person name="Johnson J."/>
            <person name="Hostetler J."/>
            <person name="Hannick L."/>
            <person name="Clark T."/>
            <person name="Cassidy-Hanley D."/>
            <person name="Inman J."/>
        </authorList>
    </citation>
    <scope>NUCLEOTIDE SEQUENCE [LARGE SCALE GENOMIC DNA]</scope>
    <source>
        <strain evidence="5 6">G5</strain>
    </source>
</reference>
<evidence type="ECO:0000256" key="2">
    <source>
        <dbReference type="PIRSR" id="PIRSR603782-1"/>
    </source>
</evidence>
<dbReference type="eggNOG" id="KOG2792">
    <property type="taxonomic scope" value="Eukaryota"/>
</dbReference>
<dbReference type="Pfam" id="PF02630">
    <property type="entry name" value="SCO1-SenC"/>
    <property type="match status" value="1"/>
</dbReference>
<dbReference type="CDD" id="cd02968">
    <property type="entry name" value="SCO"/>
    <property type="match status" value="1"/>
</dbReference>
<dbReference type="InterPro" id="IPR003782">
    <property type="entry name" value="SCO1/SenC"/>
</dbReference>
<dbReference type="FunCoup" id="G0QX18">
    <property type="interactions" value="195"/>
</dbReference>
<dbReference type="GO" id="GO:0033617">
    <property type="term" value="P:mitochondrial respiratory chain complex IV assembly"/>
    <property type="evidence" value="ECO:0007669"/>
    <property type="project" value="TreeGrafter"/>
</dbReference>
<gene>
    <name evidence="5" type="ORF">IMG5_137160</name>
</gene>
<accession>G0QX18</accession>
<dbReference type="OrthoDB" id="270009at2759"/>
<dbReference type="Gene3D" id="3.40.30.10">
    <property type="entry name" value="Glutaredoxin"/>
    <property type="match status" value="1"/>
</dbReference>
<proteinExistence type="inferred from homology"/>
<dbReference type="STRING" id="857967.G0QX18"/>
<protein>
    <submittedName>
        <fullName evidence="5">Sco1 family protein, putative</fullName>
    </submittedName>
</protein>
<dbReference type="GO" id="GO:0046872">
    <property type="term" value="F:metal ion binding"/>
    <property type="evidence" value="ECO:0007669"/>
    <property type="project" value="UniProtKB-KW"/>
</dbReference>
<dbReference type="PANTHER" id="PTHR12151:SF5">
    <property type="entry name" value="AT19154P"/>
    <property type="match status" value="1"/>
</dbReference>
<dbReference type="EMBL" id="GL984028">
    <property type="protein sequence ID" value="EGR30241.1"/>
    <property type="molecule type" value="Genomic_DNA"/>
</dbReference>
<keyword evidence="2" id="KW-0186">Copper</keyword>
<feature type="disulfide bond" description="Redox-active" evidence="3">
    <location>
        <begin position="104"/>
        <end position="108"/>
    </location>
</feature>
<sequence>MFTEQEQKTEDLDGDDGSFERKGSTTTKLLLIGSLGIILGYLSLELLPQLQSKKGTTEEQKQKILQQKQIVGGEWQLYNTEGKQFGSDDLKGYYYIIYFGFCKCPDICPNALQKISQSIRKVQDTPEGRLIKLKSIFVSVDPDRDTMSDIKKFCNLFDKNIIGVTGSSNNDQKLKDIMKKFRIYSTKIEYELAEDNRGKDKLGQLQYNYTIDHTVISYLMDDEGQYLIHLGPNLNENQLSRIIIDKILENEISKINQ</sequence>
<dbReference type="AlphaFoldDB" id="G0QX18"/>
<dbReference type="PANTHER" id="PTHR12151">
    <property type="entry name" value="ELECTRON TRANSPORT PROTIN SCO1/SENC FAMILY MEMBER"/>
    <property type="match status" value="1"/>
</dbReference>
<dbReference type="RefSeq" id="XP_004031837.1">
    <property type="nucleotide sequence ID" value="XM_004031789.1"/>
</dbReference>